<reference evidence="1" key="1">
    <citation type="journal article" date="2015" name="Nature">
        <title>Complex archaea that bridge the gap between prokaryotes and eukaryotes.</title>
        <authorList>
            <person name="Spang A."/>
            <person name="Saw J.H."/>
            <person name="Jorgensen S.L."/>
            <person name="Zaremba-Niedzwiedzka K."/>
            <person name="Martijn J."/>
            <person name="Lind A.E."/>
            <person name="van Eijk R."/>
            <person name="Schleper C."/>
            <person name="Guy L."/>
            <person name="Ettema T.J."/>
        </authorList>
    </citation>
    <scope>NUCLEOTIDE SEQUENCE</scope>
</reference>
<accession>A0A0F9GR77</accession>
<gene>
    <name evidence="1" type="ORF">LCGC14_1795320</name>
</gene>
<organism evidence="1">
    <name type="scientific">marine sediment metagenome</name>
    <dbReference type="NCBI Taxonomy" id="412755"/>
    <lineage>
        <taxon>unclassified sequences</taxon>
        <taxon>metagenomes</taxon>
        <taxon>ecological metagenomes</taxon>
    </lineage>
</organism>
<sequence length="329" mass="38552">MIEISFDLGHPAHYLTFRNVLKNSENLGFKPFIFIQEKDVLQKLLMDDGFNYIIRTNKGTTASRISLLPRDIIYLRKLFKKRNIIANFAKCIPVGSLVSKTLNKRSIQLDDTEPASGQIFLFRWAAKEIWTPHCYYRNLGSKHKRFKGLYQLAYLDPSVFKPNRSIPNSYGLLDRGKPILIRIIKYQAAHDWQHRKETDNFDKIIKELDKDYEIVLSIEGNEYPKKWERYIKNYTPSEYHHILAYSKLYIGSGASSAAEAAVLGVPSIYTNYKTTGFILWLEKKYGIINSIRADLLSLENFKEILEKKESEWKKLPKFLFSFYILFNYT</sequence>
<comment type="caution">
    <text evidence="1">The sequence shown here is derived from an EMBL/GenBank/DDBJ whole genome shotgun (WGS) entry which is preliminary data.</text>
</comment>
<proteinExistence type="predicted"/>
<dbReference type="SUPFAM" id="SSF53756">
    <property type="entry name" value="UDP-Glycosyltransferase/glycogen phosphorylase"/>
    <property type="match status" value="1"/>
</dbReference>
<name>A0A0F9GR77_9ZZZZ</name>
<dbReference type="InterPro" id="IPR007152">
    <property type="entry name" value="DUF354"/>
</dbReference>
<dbReference type="PANTHER" id="PTHR39662:SF1">
    <property type="entry name" value="DUF354 DOMAIN-CONTAINING PROTEIN"/>
    <property type="match status" value="1"/>
</dbReference>
<evidence type="ECO:0000313" key="1">
    <source>
        <dbReference type="EMBL" id="KKM01349.1"/>
    </source>
</evidence>
<dbReference type="PANTHER" id="PTHR39662">
    <property type="entry name" value="DUF354 DOMAIN-CONTAINING PROTEIN-RELATED"/>
    <property type="match status" value="1"/>
</dbReference>
<protein>
    <recommendedName>
        <fullName evidence="2">DUF354 domain-containing protein</fullName>
    </recommendedName>
</protein>
<evidence type="ECO:0008006" key="2">
    <source>
        <dbReference type="Google" id="ProtNLM"/>
    </source>
</evidence>
<dbReference type="AlphaFoldDB" id="A0A0F9GR77"/>
<dbReference type="EMBL" id="LAZR01017220">
    <property type="protein sequence ID" value="KKM01349.1"/>
    <property type="molecule type" value="Genomic_DNA"/>
</dbReference>